<evidence type="ECO:0000313" key="1">
    <source>
        <dbReference type="EMBL" id="GAU50758.1"/>
    </source>
</evidence>
<reference evidence="2" key="1">
    <citation type="journal article" date="2017" name="Front. Plant Sci.">
        <title>Climate Clever Clovers: New Paradigm to Reduce the Environmental Footprint of Ruminants by Breeding Low Methanogenic Forages Utilizing Haplotype Variation.</title>
        <authorList>
            <person name="Kaur P."/>
            <person name="Appels R."/>
            <person name="Bayer P.E."/>
            <person name="Keeble-Gagnere G."/>
            <person name="Wang J."/>
            <person name="Hirakawa H."/>
            <person name="Shirasawa K."/>
            <person name="Vercoe P."/>
            <person name="Stefanova K."/>
            <person name="Durmic Z."/>
            <person name="Nichols P."/>
            <person name="Revell C."/>
            <person name="Isobe S.N."/>
            <person name="Edwards D."/>
            <person name="Erskine W."/>
        </authorList>
    </citation>
    <scope>NUCLEOTIDE SEQUENCE [LARGE SCALE GENOMIC DNA]</scope>
    <source>
        <strain evidence="2">cv. Daliak</strain>
    </source>
</reference>
<gene>
    <name evidence="1" type="ORF">TSUD_272730</name>
</gene>
<dbReference type="EMBL" id="DF974862">
    <property type="protein sequence ID" value="GAU50758.1"/>
    <property type="molecule type" value="Genomic_DNA"/>
</dbReference>
<dbReference type="Proteomes" id="UP000242715">
    <property type="component" value="Unassembled WGS sequence"/>
</dbReference>
<protein>
    <submittedName>
        <fullName evidence="1">Uncharacterized protein</fullName>
    </submittedName>
</protein>
<keyword evidence="2" id="KW-1185">Reference proteome</keyword>
<sequence length="151" mass="17639">MWLIFFPDSDEVVPVTHFYDIASLNDHHWPEETQNAIINHEILLETSLEELRLNRVKRIAIWNYYLVAMRINPAKIHSEDVDDHRDHALTAWNELSEEAQREYVLAIDNAVAELLDLVCWTTVSSKYHINDEQDRVFQKLLKISGAVSAKN</sequence>
<evidence type="ECO:0000313" key="2">
    <source>
        <dbReference type="Proteomes" id="UP000242715"/>
    </source>
</evidence>
<organism evidence="1 2">
    <name type="scientific">Trifolium subterraneum</name>
    <name type="common">Subterranean clover</name>
    <dbReference type="NCBI Taxonomy" id="3900"/>
    <lineage>
        <taxon>Eukaryota</taxon>
        <taxon>Viridiplantae</taxon>
        <taxon>Streptophyta</taxon>
        <taxon>Embryophyta</taxon>
        <taxon>Tracheophyta</taxon>
        <taxon>Spermatophyta</taxon>
        <taxon>Magnoliopsida</taxon>
        <taxon>eudicotyledons</taxon>
        <taxon>Gunneridae</taxon>
        <taxon>Pentapetalae</taxon>
        <taxon>rosids</taxon>
        <taxon>fabids</taxon>
        <taxon>Fabales</taxon>
        <taxon>Fabaceae</taxon>
        <taxon>Papilionoideae</taxon>
        <taxon>50 kb inversion clade</taxon>
        <taxon>NPAAA clade</taxon>
        <taxon>Hologalegina</taxon>
        <taxon>IRL clade</taxon>
        <taxon>Trifolieae</taxon>
        <taxon>Trifolium</taxon>
    </lineage>
</organism>
<dbReference type="AlphaFoldDB" id="A0A2Z6P2T5"/>
<accession>A0A2Z6P2T5</accession>
<proteinExistence type="predicted"/>
<name>A0A2Z6P2T5_TRISU</name>